<dbReference type="InterPro" id="IPR050170">
    <property type="entry name" value="TruD_pseudoU_synthase"/>
</dbReference>
<dbReference type="Gene3D" id="3.30.2340.10">
    <property type="entry name" value="TruD, insertion domain"/>
    <property type="match status" value="1"/>
</dbReference>
<organism evidence="6 7">
    <name type="scientific">Arcobacter arenosus</name>
    <dbReference type="NCBI Taxonomy" id="2576037"/>
    <lineage>
        <taxon>Bacteria</taxon>
        <taxon>Pseudomonadati</taxon>
        <taxon>Campylobacterota</taxon>
        <taxon>Epsilonproteobacteria</taxon>
        <taxon>Campylobacterales</taxon>
        <taxon>Arcobacteraceae</taxon>
        <taxon>Arcobacter</taxon>
    </lineage>
</organism>
<dbReference type="PANTHER" id="PTHR47811">
    <property type="entry name" value="TRNA PSEUDOURIDINE SYNTHASE D"/>
    <property type="match status" value="1"/>
</dbReference>
<dbReference type="PROSITE" id="PS50984">
    <property type="entry name" value="TRUD"/>
    <property type="match status" value="1"/>
</dbReference>
<evidence type="ECO:0000313" key="7">
    <source>
        <dbReference type="Proteomes" id="UP000308901"/>
    </source>
</evidence>
<comment type="similarity">
    <text evidence="1 4">Belongs to the pseudouridine synthase TruD family.</text>
</comment>
<name>A0A5R8Y2L4_9BACT</name>
<evidence type="ECO:0000256" key="2">
    <source>
        <dbReference type="ARBA" id="ARBA00022694"/>
    </source>
</evidence>
<dbReference type="RefSeq" id="WP_138152148.1">
    <property type="nucleotide sequence ID" value="NZ_VANU01000002.1"/>
</dbReference>
<dbReference type="EMBL" id="VANU01000002">
    <property type="protein sequence ID" value="TLP39565.1"/>
    <property type="molecule type" value="Genomic_DNA"/>
</dbReference>
<comment type="catalytic activity">
    <reaction evidence="4">
        <text>uridine(13) in tRNA = pseudouridine(13) in tRNA</text>
        <dbReference type="Rhea" id="RHEA:42540"/>
        <dbReference type="Rhea" id="RHEA-COMP:10105"/>
        <dbReference type="Rhea" id="RHEA-COMP:10106"/>
        <dbReference type="ChEBI" id="CHEBI:65314"/>
        <dbReference type="ChEBI" id="CHEBI:65315"/>
        <dbReference type="EC" id="5.4.99.27"/>
    </reaction>
</comment>
<dbReference type="Pfam" id="PF01142">
    <property type="entry name" value="TruD"/>
    <property type="match status" value="2"/>
</dbReference>
<protein>
    <recommendedName>
        <fullName evidence="4">tRNA pseudouridine synthase D</fullName>
        <ecNumber evidence="4">5.4.99.27</ecNumber>
    </recommendedName>
    <alternativeName>
        <fullName evidence="4">tRNA pseudouridine(13) synthase</fullName>
    </alternativeName>
    <alternativeName>
        <fullName evidence="4">tRNA pseudouridylate synthase D</fullName>
    </alternativeName>
    <alternativeName>
        <fullName evidence="4">tRNA-uridine isomerase D</fullName>
    </alternativeName>
</protein>
<gene>
    <name evidence="4" type="primary">truD</name>
    <name evidence="6" type="ORF">FDK22_06780</name>
</gene>
<dbReference type="InterPro" id="IPR011760">
    <property type="entry name" value="PsdUridine_synth_TruD_insert"/>
</dbReference>
<reference evidence="6 7" key="1">
    <citation type="submission" date="2019-05" db="EMBL/GenBank/DDBJ databases">
        <title>Arcobacter sp. nov., isolated from sea sediment.</title>
        <authorList>
            <person name="Kim W."/>
        </authorList>
    </citation>
    <scope>NUCLEOTIDE SEQUENCE [LARGE SCALE GENOMIC DNA]</scope>
    <source>
        <strain evidence="6 7">CAU 1517</strain>
    </source>
</reference>
<dbReference type="AlphaFoldDB" id="A0A5R8Y2L4"/>
<dbReference type="SUPFAM" id="SSF55120">
    <property type="entry name" value="Pseudouridine synthase"/>
    <property type="match status" value="1"/>
</dbReference>
<dbReference type="PROSITE" id="PS01268">
    <property type="entry name" value="UPF0024"/>
    <property type="match status" value="1"/>
</dbReference>
<dbReference type="GO" id="GO:0160150">
    <property type="term" value="F:tRNA pseudouridine(13) synthase activity"/>
    <property type="evidence" value="ECO:0007669"/>
    <property type="project" value="UniProtKB-EC"/>
</dbReference>
<dbReference type="GO" id="GO:0003723">
    <property type="term" value="F:RNA binding"/>
    <property type="evidence" value="ECO:0007669"/>
    <property type="project" value="InterPro"/>
</dbReference>
<evidence type="ECO:0000259" key="5">
    <source>
        <dbReference type="PROSITE" id="PS50984"/>
    </source>
</evidence>
<dbReference type="GO" id="GO:0031119">
    <property type="term" value="P:tRNA pseudouridine synthesis"/>
    <property type="evidence" value="ECO:0007669"/>
    <property type="project" value="UniProtKB-UniRule"/>
</dbReference>
<dbReference type="EC" id="5.4.99.27" evidence="4"/>
<sequence>MTKREFTQTHKAIDFKFYQNEDDFKVLEKPIRFTNRGNFIIMKIKKRNLGTWDLLDSLAKGLKVYESELGYAGLKDKNATTTQYISIPRKYVKDLKKFKHPKIEILETFLHSTKLNIGDLVSNSFEINLHEVKEEDVYKIEKLLKQISKIGMPNYFGYQRFGFDGDENLDKARKYIYEDLIIKDKKISKMLVAQYQSDFFNKWLVQRLKLSKDEFKLLSGDVFRVYKTDKFFTPKNLTDVIIEDFKNKKIVPTGLLPGRQAFRAIGEARKIEENFDDTYIQEKGFRRDAIVYPTDISVKFDNETSKCKVKFTLPKASYATVLIENIANRNLRV</sequence>
<dbReference type="InterPro" id="IPR020119">
    <property type="entry name" value="PsdUridine_synth_TruD_CS"/>
</dbReference>
<dbReference type="Proteomes" id="UP000308901">
    <property type="component" value="Unassembled WGS sequence"/>
</dbReference>
<dbReference type="InterPro" id="IPR001656">
    <property type="entry name" value="PsdUridine_synth_TruD"/>
</dbReference>
<evidence type="ECO:0000256" key="3">
    <source>
        <dbReference type="ARBA" id="ARBA00023235"/>
    </source>
</evidence>
<dbReference type="PANTHER" id="PTHR47811:SF1">
    <property type="entry name" value="TRNA PSEUDOURIDINE SYNTHASE D"/>
    <property type="match status" value="1"/>
</dbReference>
<comment type="caution">
    <text evidence="6">The sequence shown here is derived from an EMBL/GenBank/DDBJ whole genome shotgun (WGS) entry which is preliminary data.</text>
</comment>
<dbReference type="OrthoDB" id="1550679at2"/>
<comment type="function">
    <text evidence="4">Responsible for synthesis of pseudouridine from uracil-13 in transfer RNAs.</text>
</comment>
<evidence type="ECO:0000256" key="4">
    <source>
        <dbReference type="HAMAP-Rule" id="MF_01082"/>
    </source>
</evidence>
<dbReference type="HAMAP" id="MF_01082">
    <property type="entry name" value="TruD"/>
    <property type="match status" value="1"/>
</dbReference>
<dbReference type="InterPro" id="IPR043165">
    <property type="entry name" value="TruD_insert_sf"/>
</dbReference>
<feature type="active site" description="Nucleophile" evidence="4">
    <location>
        <position position="76"/>
    </location>
</feature>
<evidence type="ECO:0000256" key="1">
    <source>
        <dbReference type="ARBA" id="ARBA00007953"/>
    </source>
</evidence>
<evidence type="ECO:0000313" key="6">
    <source>
        <dbReference type="EMBL" id="TLP39565.1"/>
    </source>
</evidence>
<keyword evidence="7" id="KW-1185">Reference proteome</keyword>
<keyword evidence="2 4" id="KW-0819">tRNA processing</keyword>
<dbReference type="InterPro" id="IPR020103">
    <property type="entry name" value="PsdUridine_synth_cat_dom_sf"/>
</dbReference>
<accession>A0A5R8Y2L4</accession>
<feature type="domain" description="TRUD" evidence="5">
    <location>
        <begin position="151"/>
        <end position="291"/>
    </location>
</feature>
<dbReference type="GO" id="GO:0005829">
    <property type="term" value="C:cytosol"/>
    <property type="evidence" value="ECO:0007669"/>
    <property type="project" value="TreeGrafter"/>
</dbReference>
<dbReference type="Gene3D" id="3.30.2350.20">
    <property type="entry name" value="TruD, catalytic domain"/>
    <property type="match status" value="1"/>
</dbReference>
<dbReference type="InterPro" id="IPR042214">
    <property type="entry name" value="TruD_catalytic"/>
</dbReference>
<keyword evidence="3 4" id="KW-0413">Isomerase</keyword>
<proteinExistence type="inferred from homology"/>